<dbReference type="GO" id="GO:0015171">
    <property type="term" value="F:amino acid transmembrane transporter activity"/>
    <property type="evidence" value="ECO:0007669"/>
    <property type="project" value="TreeGrafter"/>
</dbReference>
<evidence type="ECO:0000256" key="1">
    <source>
        <dbReference type="ARBA" id="ARBA00004141"/>
    </source>
</evidence>
<evidence type="ECO:0000256" key="2">
    <source>
        <dbReference type="ARBA" id="ARBA00022692"/>
    </source>
</evidence>
<reference evidence="8" key="2">
    <citation type="submission" date="2020-02" db="EMBL/GenBank/DDBJ databases">
        <authorList>
            <person name="Gilchrist C.L.M."/>
            <person name="Chooi Y.-H."/>
        </authorList>
    </citation>
    <scope>NUCLEOTIDE SEQUENCE</scope>
    <source>
        <strain evidence="8">MST-FP2251</strain>
    </source>
</reference>
<feature type="transmembrane region" description="Helical" evidence="6">
    <location>
        <begin position="495"/>
        <end position="515"/>
    </location>
</feature>
<evidence type="ECO:0000259" key="7">
    <source>
        <dbReference type="Pfam" id="PF00324"/>
    </source>
</evidence>
<evidence type="ECO:0000256" key="5">
    <source>
        <dbReference type="SAM" id="MobiDB-lite"/>
    </source>
</evidence>
<protein>
    <recommendedName>
        <fullName evidence="7">Amino acid permease/ SLC12A domain-containing protein</fullName>
    </recommendedName>
</protein>
<dbReference type="EMBL" id="VCAU01000020">
    <property type="protein sequence ID" value="KAF9891224.1"/>
    <property type="molecule type" value="Genomic_DNA"/>
</dbReference>
<feature type="transmembrane region" description="Helical" evidence="6">
    <location>
        <begin position="386"/>
        <end position="403"/>
    </location>
</feature>
<reference evidence="8" key="1">
    <citation type="journal article" date="2019" name="Beilstein J. Org. Chem.">
        <title>Nanangenines: drimane sesquiterpenoids as the dominant metabolite cohort of a novel Australian fungus, Aspergillus nanangensis.</title>
        <authorList>
            <person name="Lacey H.J."/>
            <person name="Gilchrist C.L.M."/>
            <person name="Crombie A."/>
            <person name="Kalaitzis J.A."/>
            <person name="Vuong D."/>
            <person name="Rutledge P.J."/>
            <person name="Turner P."/>
            <person name="Pitt J.I."/>
            <person name="Lacey E."/>
            <person name="Chooi Y.H."/>
            <person name="Piggott A.M."/>
        </authorList>
    </citation>
    <scope>NUCLEOTIDE SEQUENCE</scope>
    <source>
        <strain evidence="8">MST-FP2251</strain>
    </source>
</reference>
<feature type="transmembrane region" description="Helical" evidence="6">
    <location>
        <begin position="338"/>
        <end position="357"/>
    </location>
</feature>
<proteinExistence type="predicted"/>
<dbReference type="GO" id="GO:0016020">
    <property type="term" value="C:membrane"/>
    <property type="evidence" value="ECO:0007669"/>
    <property type="project" value="UniProtKB-SubCell"/>
</dbReference>
<feature type="transmembrane region" description="Helical" evidence="6">
    <location>
        <begin position="172"/>
        <end position="191"/>
    </location>
</feature>
<dbReference type="Gene3D" id="1.20.1740.10">
    <property type="entry name" value="Amino acid/polyamine transporter I"/>
    <property type="match status" value="1"/>
</dbReference>
<feature type="transmembrane region" description="Helical" evidence="6">
    <location>
        <begin position="290"/>
        <end position="307"/>
    </location>
</feature>
<dbReference type="Proteomes" id="UP001194746">
    <property type="component" value="Unassembled WGS sequence"/>
</dbReference>
<keyword evidence="4 6" id="KW-0472">Membrane</keyword>
<sequence>MGTIAMEVAMHSHLNQEAGAPKSPNHEDTEKGSLHNGFSSVEHGEVTNDALREMHPTFTPRQVDIISLGSNTGSAIFIGLGKGLSSAGPAGLFLAYLIVCVGVWANVQNLSEMTIAFPGSSNFINYTMRWVDPSLAFGAGVAEWLGWTATFAAEASFFVILIDFWAQGAIPQAALLSIFLVLCLTIFLLPTKYFGWVQYIGSIVKIILFLLLLVLSIALIGGAGPNGRVHTGEYWRELPAFKNGFAGFSNASLLAIWAVGDQVFIGLLGSEAQSPRFSMARAANLVPGRLALMYLASSIMVGLLVPGNDDRLLSGSGATTSPFVIAVQDAGIAGLPHLINAGIVVGIIAIALESIFLPSRVLRTMALERLLPISLAKLDHRGRPRWTLLITAAAATFLTYLALNNGGAEALNWFISITSTSYFINWAVIALASMRFRAAVTAQKLPILDEPYAWKSKLYPLCPLISLTVSIFLLACCLAAAIQPLEGDGFTAYNFFIYMVGLIIIVGAGVVHKLVSRTKWQDPAAADCQSGRHELKAEELRLLDEYYKKSRARRVASYFRVW</sequence>
<comment type="caution">
    <text evidence="8">The sequence shown here is derived from an EMBL/GenBank/DDBJ whole genome shotgun (WGS) entry which is preliminary data.</text>
</comment>
<dbReference type="AlphaFoldDB" id="A0AAD4GV15"/>
<keyword evidence="3 6" id="KW-1133">Transmembrane helix</keyword>
<feature type="transmembrane region" description="Helical" evidence="6">
    <location>
        <begin position="87"/>
        <end position="107"/>
    </location>
</feature>
<evidence type="ECO:0000256" key="4">
    <source>
        <dbReference type="ARBA" id="ARBA00023136"/>
    </source>
</evidence>
<dbReference type="PIRSF" id="PIRSF006060">
    <property type="entry name" value="AA_transporter"/>
    <property type="match status" value="1"/>
</dbReference>
<feature type="transmembrane region" description="Helical" evidence="6">
    <location>
        <begin position="144"/>
        <end position="166"/>
    </location>
</feature>
<keyword evidence="9" id="KW-1185">Reference proteome</keyword>
<feature type="compositionally biased region" description="Basic and acidic residues" evidence="5">
    <location>
        <begin position="24"/>
        <end position="33"/>
    </location>
</feature>
<dbReference type="Pfam" id="PF00324">
    <property type="entry name" value="AA_permease"/>
    <property type="match status" value="1"/>
</dbReference>
<feature type="region of interest" description="Disordered" evidence="5">
    <location>
        <begin position="15"/>
        <end position="39"/>
    </location>
</feature>
<evidence type="ECO:0000256" key="6">
    <source>
        <dbReference type="SAM" id="Phobius"/>
    </source>
</evidence>
<feature type="transmembrane region" description="Helical" evidence="6">
    <location>
        <begin position="203"/>
        <end position="224"/>
    </location>
</feature>
<gene>
    <name evidence="8" type="ORF">FE257_004788</name>
</gene>
<evidence type="ECO:0000313" key="8">
    <source>
        <dbReference type="EMBL" id="KAF9891224.1"/>
    </source>
</evidence>
<evidence type="ECO:0000313" key="9">
    <source>
        <dbReference type="Proteomes" id="UP001194746"/>
    </source>
</evidence>
<organism evidence="8 9">
    <name type="scientific">Aspergillus nanangensis</name>
    <dbReference type="NCBI Taxonomy" id="2582783"/>
    <lineage>
        <taxon>Eukaryota</taxon>
        <taxon>Fungi</taxon>
        <taxon>Dikarya</taxon>
        <taxon>Ascomycota</taxon>
        <taxon>Pezizomycotina</taxon>
        <taxon>Eurotiomycetes</taxon>
        <taxon>Eurotiomycetidae</taxon>
        <taxon>Eurotiales</taxon>
        <taxon>Aspergillaceae</taxon>
        <taxon>Aspergillus</taxon>
        <taxon>Aspergillus subgen. Circumdati</taxon>
    </lineage>
</organism>
<dbReference type="InterPro" id="IPR004841">
    <property type="entry name" value="AA-permease/SLC12A_dom"/>
</dbReference>
<accession>A0AAD4GV15</accession>
<evidence type="ECO:0000256" key="3">
    <source>
        <dbReference type="ARBA" id="ARBA00022989"/>
    </source>
</evidence>
<dbReference type="InterPro" id="IPR050524">
    <property type="entry name" value="APC_YAT"/>
</dbReference>
<keyword evidence="2 6" id="KW-0812">Transmembrane</keyword>
<dbReference type="PANTHER" id="PTHR43341:SF4">
    <property type="entry name" value="ARGININE PERMEASE CAN1-RELATED"/>
    <property type="match status" value="1"/>
</dbReference>
<comment type="subcellular location">
    <subcellularLocation>
        <location evidence="1">Membrane</location>
        <topology evidence="1">Multi-pass membrane protein</topology>
    </subcellularLocation>
</comment>
<dbReference type="PANTHER" id="PTHR43341">
    <property type="entry name" value="AMINO ACID PERMEASE"/>
    <property type="match status" value="1"/>
</dbReference>
<feature type="domain" description="Amino acid permease/ SLC12A" evidence="7">
    <location>
        <begin position="65"/>
        <end position="519"/>
    </location>
</feature>
<feature type="transmembrane region" description="Helical" evidence="6">
    <location>
        <begin position="461"/>
        <end position="483"/>
    </location>
</feature>
<name>A0AAD4GV15_ASPNN</name>